<proteinExistence type="inferred from homology"/>
<name>A0A7S1QRC8_ALECA</name>
<feature type="compositionally biased region" description="Low complexity" evidence="8">
    <location>
        <begin position="35"/>
        <end position="45"/>
    </location>
</feature>
<organism evidence="10">
    <name type="scientific">Alexandrium catenella</name>
    <name type="common">Red tide dinoflagellate</name>
    <name type="synonym">Gonyaulax catenella</name>
    <dbReference type="NCBI Taxonomy" id="2925"/>
    <lineage>
        <taxon>Eukaryota</taxon>
        <taxon>Sar</taxon>
        <taxon>Alveolata</taxon>
        <taxon>Dinophyceae</taxon>
        <taxon>Gonyaulacales</taxon>
        <taxon>Pyrocystaceae</taxon>
        <taxon>Alexandrium</taxon>
    </lineage>
</organism>
<comment type="subcellular location">
    <subcellularLocation>
        <location evidence="1">Endoplasmic reticulum membrane</location>
        <topology evidence="1">Multi-pass membrane protein</topology>
    </subcellularLocation>
</comment>
<sequence length="161" mass="17450">MAQELTPSSGSPPGARSQPSHRGRRHRDPGEMPPKSGAKSAYSDSSSKEGKKGKVQQKEEDGEFLILPALQNNMRTLSHARIFSGVIAGVVAGLLKCEGLAGVFVFILVTVAHSAMMFAKMSFNAHGHFPKSSDVFVSQFTSGLLPFILFWTLAFDMVHIF</sequence>
<evidence type="ECO:0000256" key="6">
    <source>
        <dbReference type="ARBA" id="ARBA00022989"/>
    </source>
</evidence>
<feature type="transmembrane region" description="Helical" evidence="9">
    <location>
        <begin position="135"/>
        <end position="155"/>
    </location>
</feature>
<feature type="region of interest" description="Disordered" evidence="8">
    <location>
        <begin position="1"/>
        <end position="59"/>
    </location>
</feature>
<evidence type="ECO:0000256" key="7">
    <source>
        <dbReference type="ARBA" id="ARBA00023136"/>
    </source>
</evidence>
<feature type="transmembrane region" description="Helical" evidence="9">
    <location>
        <begin position="78"/>
        <end position="95"/>
    </location>
</feature>
<evidence type="ECO:0000313" key="10">
    <source>
        <dbReference type="EMBL" id="CAD9146130.1"/>
    </source>
</evidence>
<accession>A0A7S1QRC8</accession>
<reference evidence="10" key="1">
    <citation type="submission" date="2021-01" db="EMBL/GenBank/DDBJ databases">
        <authorList>
            <person name="Corre E."/>
            <person name="Pelletier E."/>
            <person name="Niang G."/>
            <person name="Scheremetjew M."/>
            <person name="Finn R."/>
            <person name="Kale V."/>
            <person name="Holt S."/>
            <person name="Cochrane G."/>
            <person name="Meng A."/>
            <person name="Brown T."/>
            <person name="Cohen L."/>
        </authorList>
    </citation>
    <scope>NUCLEOTIDE SEQUENCE</scope>
    <source>
        <strain evidence="10">OF101</strain>
    </source>
</reference>
<keyword evidence="4 9" id="KW-0812">Transmembrane</keyword>
<gene>
    <name evidence="10" type="ORF">ACAT0790_LOCUS29425</name>
</gene>
<evidence type="ECO:0000256" key="9">
    <source>
        <dbReference type="SAM" id="Phobius"/>
    </source>
</evidence>
<dbReference type="InterPro" id="IPR029008">
    <property type="entry name" value="EMC6-like"/>
</dbReference>
<dbReference type="InterPro" id="IPR008504">
    <property type="entry name" value="Emc6"/>
</dbReference>
<keyword evidence="6 9" id="KW-1133">Transmembrane helix</keyword>
<evidence type="ECO:0000256" key="8">
    <source>
        <dbReference type="SAM" id="MobiDB-lite"/>
    </source>
</evidence>
<keyword evidence="7 9" id="KW-0472">Membrane</keyword>
<dbReference type="GO" id="GO:0034975">
    <property type="term" value="P:protein folding in endoplasmic reticulum"/>
    <property type="evidence" value="ECO:0007669"/>
    <property type="project" value="TreeGrafter"/>
</dbReference>
<dbReference type="PANTHER" id="PTHR20994:SF0">
    <property type="entry name" value="ER MEMBRANE PROTEIN COMPLEX SUBUNIT 6"/>
    <property type="match status" value="1"/>
</dbReference>
<evidence type="ECO:0000256" key="5">
    <source>
        <dbReference type="ARBA" id="ARBA00022824"/>
    </source>
</evidence>
<feature type="compositionally biased region" description="Polar residues" evidence="8">
    <location>
        <begin position="1"/>
        <end position="11"/>
    </location>
</feature>
<evidence type="ECO:0000256" key="1">
    <source>
        <dbReference type="ARBA" id="ARBA00004477"/>
    </source>
</evidence>
<dbReference type="Pfam" id="PF07019">
    <property type="entry name" value="EMC6"/>
    <property type="match status" value="1"/>
</dbReference>
<dbReference type="AlphaFoldDB" id="A0A7S1QRC8"/>
<keyword evidence="5" id="KW-0256">Endoplasmic reticulum</keyword>
<evidence type="ECO:0000256" key="2">
    <source>
        <dbReference type="ARBA" id="ARBA00009436"/>
    </source>
</evidence>
<dbReference type="GO" id="GO:0000045">
    <property type="term" value="P:autophagosome assembly"/>
    <property type="evidence" value="ECO:0007669"/>
    <property type="project" value="TreeGrafter"/>
</dbReference>
<comment type="similarity">
    <text evidence="2">Belongs to the EMC6 family.</text>
</comment>
<feature type="compositionally biased region" description="Basic and acidic residues" evidence="8">
    <location>
        <begin position="46"/>
        <end position="59"/>
    </location>
</feature>
<protein>
    <recommendedName>
        <fullName evidence="3">ER membrane protein complex subunit 6</fullName>
    </recommendedName>
</protein>
<evidence type="ECO:0000256" key="4">
    <source>
        <dbReference type="ARBA" id="ARBA00022692"/>
    </source>
</evidence>
<dbReference type="PANTHER" id="PTHR20994">
    <property type="entry name" value="ER MEMBRANE PROTEIN COMPLEX SUBUNIT 6"/>
    <property type="match status" value="1"/>
</dbReference>
<dbReference type="EMBL" id="HBGE01048753">
    <property type="protein sequence ID" value="CAD9146130.1"/>
    <property type="molecule type" value="Transcribed_RNA"/>
</dbReference>
<evidence type="ECO:0000256" key="3">
    <source>
        <dbReference type="ARBA" id="ARBA00020827"/>
    </source>
</evidence>
<dbReference type="GO" id="GO:0072546">
    <property type="term" value="C:EMC complex"/>
    <property type="evidence" value="ECO:0007669"/>
    <property type="project" value="InterPro"/>
</dbReference>